<dbReference type="InterPro" id="IPR003337">
    <property type="entry name" value="Trehalose_PPase"/>
</dbReference>
<dbReference type="InterPro" id="IPR006379">
    <property type="entry name" value="HAD-SF_hydro_IIB"/>
</dbReference>
<evidence type="ECO:0000256" key="5">
    <source>
        <dbReference type="SAM" id="MobiDB-lite"/>
    </source>
</evidence>
<feature type="region of interest" description="Disordered" evidence="5">
    <location>
        <begin position="1"/>
        <end position="25"/>
    </location>
</feature>
<feature type="compositionally biased region" description="Basic and acidic residues" evidence="5">
    <location>
        <begin position="15"/>
        <end position="24"/>
    </location>
</feature>
<dbReference type="InterPro" id="IPR036412">
    <property type="entry name" value="HAD-like_sf"/>
</dbReference>
<dbReference type="Gene3D" id="3.40.50.2000">
    <property type="entry name" value="Glycogen Phosphorylase B"/>
    <property type="match status" value="2"/>
</dbReference>
<dbReference type="Gene3D" id="3.40.50.1000">
    <property type="entry name" value="HAD superfamily/HAD-like"/>
    <property type="match status" value="2"/>
</dbReference>
<dbReference type="CDD" id="cd03788">
    <property type="entry name" value="GT20_TPS"/>
    <property type="match status" value="1"/>
</dbReference>
<dbReference type="Proteomes" id="UP001530377">
    <property type="component" value="Unassembled WGS sequence"/>
</dbReference>
<evidence type="ECO:0000256" key="3">
    <source>
        <dbReference type="ARBA" id="ARBA00022676"/>
    </source>
</evidence>
<sequence>MDEIAISMASIPPQPRERKEEEGSRLAQVTFRVRCDNVGHGEEVFLSDPAGSKIPLFTTAKSYPWYASISPLSLNVPIAASTDKGNVNEDAFFRYRYAIYRAGIFHRWEHSSDGGDMTDPANVHQVSLRLFQPGESYAVNDVLGVTLGPPNVYHLKKLRQPFSSINSLARRNSSNSAASLYGLSASRPASSSAMSESGGSKSKVGFAPQPTPIRRDDASGKQVVHLTSSDGLIVVSAFLPVHLTRSETGEWSADWDYEALLSMQTHLRVTRVGTVKWRGWHGNVGGGESSESGVPVDERHEVEAALRPFNCVPVWVPTKLFGEMYNGFCKGVLWPILHNVASVYSSPTGVNTGNSDAQMKVESYDSEYAEYNMDDVTQGPIHGDGGREGELWAAFTSVNRYFTDVIIQCFNEGDLIWIHGFHLMILPSFLTRRISMAKIGIFFHTPFPSSEIFRTLWCREDLLRGILNADQVGFHLFEYARHFLTCCRRLLGLNYGMFPDSYGGHNLAIDTNGRHVSVTSIHAGVEPPVLNQVLSHPSTIERVNLIRSQYQGKVIFAAIDRMESLKGIPLKLIALERFLQRCPEWAGKIVLIQVGISAFERGNDYTTTRNEVLAMVTNINDRWPNTIHFQECVESEMRLQQRMALLKAADVVMVTTIRDGLNLIPLEFTIAHLDALREQGSDGRKRGLCILSEFSSCTRVMRGALHVNPWKISEIATAFYQALTMSEDERMRRVSIASEFVTRVTTQRWALATMLDLKGVQKNEDAGRYAGAGLGLGFRLLGMDSGFNSLDANSVARAYRNAKSRLILLDYGGTILANDNLDRLQRFQFVKKSRPPSVPKDRLLTTLAELCSDNRNCVFVVSGKERHSLTKTLSHIPNLGLAAEHGMFVSWPTGKVGVKRVWDTLVPNQDRSWRSITITIMEVYASRTHGSYIEETEMKVLWQYRDADPEFGYLQSRELEDHLSNVLRGFAVDILHGGVEEGGYVEVRPKGVNKGVVAMHIMKNLQVSGKGKLEFALVIGDDHCDEPMLSVMRQIGRRAAEARLAKSGQALTPLPATIAQVDVSSCDGYMSSHFECFTCTVGKKPSAAANYVNDVDDVHELLESLVKVSTRENVRSGYHSVVDLKSIGGKTSALSLKPVFSMAELHGSHHSSKDEPSRRASQAKVSLNLTEFLGAIENSDDEDEDIFF</sequence>
<dbReference type="PANTHER" id="PTHR10788:SF94">
    <property type="entry name" value="ALPHA,ALPHA-TREHALOSE-PHOSPHATE SYNTHASE [UDP-FORMING] 5"/>
    <property type="match status" value="1"/>
</dbReference>
<dbReference type="Pfam" id="PF00982">
    <property type="entry name" value="Glyco_transf_20"/>
    <property type="match status" value="2"/>
</dbReference>
<dbReference type="GO" id="GO:0016757">
    <property type="term" value="F:glycosyltransferase activity"/>
    <property type="evidence" value="ECO:0007669"/>
    <property type="project" value="UniProtKB-KW"/>
</dbReference>
<dbReference type="SUPFAM" id="SSF53756">
    <property type="entry name" value="UDP-Glycosyltransferase/glycogen phosphorylase"/>
    <property type="match status" value="1"/>
</dbReference>
<dbReference type="SUPFAM" id="SSF56784">
    <property type="entry name" value="HAD-like"/>
    <property type="match status" value="1"/>
</dbReference>
<dbReference type="Pfam" id="PF02358">
    <property type="entry name" value="Trehalose_PPase"/>
    <property type="match status" value="1"/>
</dbReference>
<keyword evidence="7" id="KW-1185">Reference proteome</keyword>
<feature type="region of interest" description="Disordered" evidence="5">
    <location>
        <begin position="191"/>
        <end position="219"/>
    </location>
</feature>
<evidence type="ECO:0000256" key="1">
    <source>
        <dbReference type="ARBA" id="ARBA00005409"/>
    </source>
</evidence>
<dbReference type="EMBL" id="JALLPB020000054">
    <property type="protein sequence ID" value="KAL3822805.1"/>
    <property type="molecule type" value="Genomic_DNA"/>
</dbReference>
<evidence type="ECO:0000256" key="4">
    <source>
        <dbReference type="ARBA" id="ARBA00022679"/>
    </source>
</evidence>
<comment type="caution">
    <text evidence="6">The sequence shown here is derived from an EMBL/GenBank/DDBJ whole genome shotgun (WGS) entry which is preliminary data.</text>
</comment>
<accession>A0ABD3SEK6</accession>
<evidence type="ECO:0000256" key="2">
    <source>
        <dbReference type="ARBA" id="ARBA00006330"/>
    </source>
</evidence>
<dbReference type="InterPro" id="IPR001830">
    <property type="entry name" value="Glyco_trans_20"/>
</dbReference>
<name>A0ABD3SEK6_9STRA</name>
<reference evidence="6 7" key="1">
    <citation type="submission" date="2024-10" db="EMBL/GenBank/DDBJ databases">
        <title>Updated reference genomes for cyclostephanoid diatoms.</title>
        <authorList>
            <person name="Roberts W.R."/>
            <person name="Alverson A.J."/>
        </authorList>
    </citation>
    <scope>NUCLEOTIDE SEQUENCE [LARGE SCALE GENOMIC DNA]</scope>
    <source>
        <strain evidence="6 7">AJA228-03</strain>
    </source>
</reference>
<comment type="similarity">
    <text evidence="1">In the N-terminal section; belongs to the glycosyltransferase 20 family.</text>
</comment>
<evidence type="ECO:0000313" key="7">
    <source>
        <dbReference type="Proteomes" id="UP001530377"/>
    </source>
</evidence>
<protein>
    <submittedName>
        <fullName evidence="6">Uncharacterized protein</fullName>
    </submittedName>
</protein>
<dbReference type="InterPro" id="IPR023214">
    <property type="entry name" value="HAD_sf"/>
</dbReference>
<dbReference type="NCBIfam" id="TIGR00685">
    <property type="entry name" value="T6PP"/>
    <property type="match status" value="1"/>
</dbReference>
<proteinExistence type="inferred from homology"/>
<organism evidence="6 7">
    <name type="scientific">Cyclostephanos tholiformis</name>
    <dbReference type="NCBI Taxonomy" id="382380"/>
    <lineage>
        <taxon>Eukaryota</taxon>
        <taxon>Sar</taxon>
        <taxon>Stramenopiles</taxon>
        <taxon>Ochrophyta</taxon>
        <taxon>Bacillariophyta</taxon>
        <taxon>Coscinodiscophyceae</taxon>
        <taxon>Thalassiosirophycidae</taxon>
        <taxon>Stephanodiscales</taxon>
        <taxon>Stephanodiscaceae</taxon>
        <taxon>Cyclostephanos</taxon>
    </lineage>
</organism>
<dbReference type="FunFam" id="3.40.50.2000:FF:000010">
    <property type="entry name" value="Alpha,alpha-trehalose-phosphate synthase"/>
    <property type="match status" value="1"/>
</dbReference>
<keyword evidence="3" id="KW-0328">Glycosyltransferase</keyword>
<gene>
    <name evidence="6" type="ORF">ACHAXA_005970</name>
</gene>
<dbReference type="GO" id="GO:0005991">
    <property type="term" value="P:trehalose metabolic process"/>
    <property type="evidence" value="ECO:0007669"/>
    <property type="project" value="UniProtKB-ARBA"/>
</dbReference>
<keyword evidence="4" id="KW-0808">Transferase</keyword>
<dbReference type="NCBIfam" id="TIGR01484">
    <property type="entry name" value="HAD-SF-IIB"/>
    <property type="match status" value="1"/>
</dbReference>
<evidence type="ECO:0000313" key="6">
    <source>
        <dbReference type="EMBL" id="KAL3822805.1"/>
    </source>
</evidence>
<comment type="similarity">
    <text evidence="2">In the C-terminal section; belongs to the trehalose phosphatase family.</text>
</comment>
<dbReference type="PANTHER" id="PTHR10788">
    <property type="entry name" value="TREHALOSE-6-PHOSPHATE SYNTHASE"/>
    <property type="match status" value="1"/>
</dbReference>
<feature type="compositionally biased region" description="Low complexity" evidence="5">
    <location>
        <begin position="191"/>
        <end position="202"/>
    </location>
</feature>
<dbReference type="AlphaFoldDB" id="A0ABD3SEK6"/>